<sequence length="751" mass="86817">MFMTRSQVEPSQEIDPEPERTLRQRLKEIQNQSTPKDQEDMENVEDTHEEQAQSPRRTMEDCVTQSPSAHRTSIITPNIQANNFDLKPQLIVMLQNHYQFSGLANEDPNDHLERFLDLCATFNYNGVSDDAVRLGLFKFSLARRAKTWLNTLPAGFIATWEDLQKKFLGKYFPPAKAIKLRNEFSQLLQEPEEHLSEAWERFNGLLKRCPNHKIELWSHIEDGPIQQYIQPWLEKSSKFLMEQHKPDKAGPSGFKPLQANAQQKEEPQWEEEKKMIRAMYAEFQSMKTMQTNIQQSVTLLTTQVNQLNRDIYGRPRGALPSNSEVNPKEQVKAMTLRSGKTLEELQPKEQPAMEEEKNQKGEEEQERKKVSSPASPRKKKGKDALPITDIDVRNLPYPSRAKTNILESSFARFLETFKNLQINISLLEALKQMPLHGKFLKEVISKKRKMEEQEIEEEERIEAAKEGGLIHSGEKEDEDPIIVGEIGELEAKSKEELEEEIKEQGAQEAPKPELKPLPNNLKYVFLEENDKPVIMYSCLTGLEEKMLIEHLELMLKRCEEKKLVLNWEKCHFMVREGIVLGHKISEKGKEVDKAKIEVIEKLPPPTSVKAIRSFLGHAALRYLFAKKDSKPRLIRWILLLQEFDIEIKDKKGAENVVADHLSSKWVPKHFTFQQRKKLMADSKHYHWEDLFLYKICPNQVIRRCVKEEEAPLILSHCHDKEVGGHHSANRTAAKVPSGRRKAGFGAKTKGK</sequence>
<dbReference type="EMBL" id="JAINDJ010000008">
    <property type="protein sequence ID" value="KAG9440044.1"/>
    <property type="molecule type" value="Genomic_DNA"/>
</dbReference>
<dbReference type="InterPro" id="IPR043128">
    <property type="entry name" value="Rev_trsase/Diguanyl_cyclase"/>
</dbReference>
<proteinExistence type="predicted"/>
<feature type="compositionally biased region" description="Basic and acidic residues" evidence="2">
    <location>
        <begin position="354"/>
        <end position="369"/>
    </location>
</feature>
<dbReference type="PANTHER" id="PTHR34072">
    <property type="entry name" value="ENZYMATIC POLYPROTEIN-RELATED"/>
    <property type="match status" value="1"/>
</dbReference>
<comment type="caution">
    <text evidence="4">The sequence shown here is derived from an EMBL/GenBank/DDBJ whole genome shotgun (WGS) entry which is preliminary data.</text>
</comment>
<feature type="coiled-coil region" evidence="1">
    <location>
        <begin position="440"/>
        <end position="467"/>
    </location>
</feature>
<feature type="region of interest" description="Disordered" evidence="2">
    <location>
        <begin position="244"/>
        <end position="269"/>
    </location>
</feature>
<evidence type="ECO:0000256" key="2">
    <source>
        <dbReference type="SAM" id="MobiDB-lite"/>
    </source>
</evidence>
<dbReference type="SUPFAM" id="SSF56672">
    <property type="entry name" value="DNA/RNA polymerases"/>
    <property type="match status" value="1"/>
</dbReference>
<accession>A0AAV7DU43</accession>
<feature type="compositionally biased region" description="Basic residues" evidence="2">
    <location>
        <begin position="737"/>
        <end position="751"/>
    </location>
</feature>
<feature type="region of interest" description="Disordered" evidence="2">
    <location>
        <begin position="494"/>
        <end position="513"/>
    </location>
</feature>
<dbReference type="Gene3D" id="3.30.70.270">
    <property type="match status" value="1"/>
</dbReference>
<dbReference type="InterPro" id="IPR043502">
    <property type="entry name" value="DNA/RNA_pol_sf"/>
</dbReference>
<evidence type="ECO:0000313" key="5">
    <source>
        <dbReference type="Proteomes" id="UP000825729"/>
    </source>
</evidence>
<feature type="domain" description="Retrotransposon gag" evidence="3">
    <location>
        <begin position="136"/>
        <end position="220"/>
    </location>
</feature>
<dbReference type="Pfam" id="PF03732">
    <property type="entry name" value="Retrotrans_gag"/>
    <property type="match status" value="1"/>
</dbReference>
<reference evidence="4 5" key="1">
    <citation type="submission" date="2021-07" db="EMBL/GenBank/DDBJ databases">
        <title>The Aristolochia fimbriata genome: insights into angiosperm evolution, floral development and chemical biosynthesis.</title>
        <authorList>
            <person name="Jiao Y."/>
        </authorList>
    </citation>
    <scope>NUCLEOTIDE SEQUENCE [LARGE SCALE GENOMIC DNA]</scope>
    <source>
        <strain evidence="4">IBCAS-2021</strain>
        <tissue evidence="4">Leaf</tissue>
    </source>
</reference>
<gene>
    <name evidence="4" type="ORF">H6P81_020209</name>
</gene>
<dbReference type="InterPro" id="IPR005162">
    <property type="entry name" value="Retrotrans_gag_dom"/>
</dbReference>
<name>A0AAV7DU43_ARIFI</name>
<feature type="compositionally biased region" description="Basic and acidic residues" evidence="2">
    <location>
        <begin position="17"/>
        <end position="28"/>
    </location>
</feature>
<dbReference type="Proteomes" id="UP000825729">
    <property type="component" value="Unassembled WGS sequence"/>
</dbReference>
<organism evidence="4 5">
    <name type="scientific">Aristolochia fimbriata</name>
    <name type="common">White veined hardy Dutchman's pipe vine</name>
    <dbReference type="NCBI Taxonomy" id="158543"/>
    <lineage>
        <taxon>Eukaryota</taxon>
        <taxon>Viridiplantae</taxon>
        <taxon>Streptophyta</taxon>
        <taxon>Embryophyta</taxon>
        <taxon>Tracheophyta</taxon>
        <taxon>Spermatophyta</taxon>
        <taxon>Magnoliopsida</taxon>
        <taxon>Magnoliidae</taxon>
        <taxon>Piperales</taxon>
        <taxon>Aristolochiaceae</taxon>
        <taxon>Aristolochia</taxon>
    </lineage>
</organism>
<feature type="compositionally biased region" description="Polar residues" evidence="2">
    <location>
        <begin position="1"/>
        <end position="10"/>
    </location>
</feature>
<feature type="region of interest" description="Disordered" evidence="2">
    <location>
        <begin position="335"/>
        <end position="385"/>
    </location>
</feature>
<feature type="region of interest" description="Disordered" evidence="2">
    <location>
        <begin position="723"/>
        <end position="751"/>
    </location>
</feature>
<evidence type="ECO:0000259" key="3">
    <source>
        <dbReference type="Pfam" id="PF03732"/>
    </source>
</evidence>
<keyword evidence="5" id="KW-1185">Reference proteome</keyword>
<feature type="region of interest" description="Disordered" evidence="2">
    <location>
        <begin position="1"/>
        <end position="70"/>
    </location>
</feature>
<feature type="compositionally biased region" description="Basic and acidic residues" evidence="2">
    <location>
        <begin position="502"/>
        <end position="513"/>
    </location>
</feature>
<keyword evidence="1" id="KW-0175">Coiled coil</keyword>
<dbReference type="AlphaFoldDB" id="A0AAV7DU43"/>
<protein>
    <recommendedName>
        <fullName evidence="3">Retrotransposon gag domain-containing protein</fullName>
    </recommendedName>
</protein>
<evidence type="ECO:0000256" key="1">
    <source>
        <dbReference type="SAM" id="Coils"/>
    </source>
</evidence>
<evidence type="ECO:0000313" key="4">
    <source>
        <dbReference type="EMBL" id="KAG9440044.1"/>
    </source>
</evidence>
<dbReference type="PANTHER" id="PTHR34072:SF57">
    <property type="entry name" value="RNA-DIRECTED DNA POLYMERASE"/>
    <property type="match status" value="1"/>
</dbReference>